<gene>
    <name evidence="2" type="ORF">C0Z18_22920</name>
</gene>
<keyword evidence="1" id="KW-0472">Membrane</keyword>
<name>A0A2N7VHR7_9BURK</name>
<evidence type="ECO:0000256" key="1">
    <source>
        <dbReference type="SAM" id="Phobius"/>
    </source>
</evidence>
<accession>A0A2N7VHR7</accession>
<dbReference type="EMBL" id="PNYA01000023">
    <property type="protein sequence ID" value="PMS16692.1"/>
    <property type="molecule type" value="Genomic_DNA"/>
</dbReference>
<reference evidence="2 3" key="1">
    <citation type="submission" date="2018-01" db="EMBL/GenBank/DDBJ databases">
        <title>Whole genome analyses suggest that Burkholderia sensu lato contains two further novel genera in the rhizoxinica-symbiotica group Mycetohabitans gen. nov., and Trinickia gen. nov.: implications for the evolution of diazotrophy and nodulation in the Burkholderiaceae.</title>
        <authorList>
            <person name="Estrada-de los Santos P."/>
            <person name="Palmer M."/>
            <person name="Chavez-Ramirez B."/>
            <person name="Beukes C."/>
            <person name="Steenkamp E.T."/>
            <person name="Hirsch A.M."/>
            <person name="Manyaka P."/>
            <person name="Maluk M."/>
            <person name="Lafos M."/>
            <person name="Crook M."/>
            <person name="Gross E."/>
            <person name="Simon M.F."/>
            <person name="Bueno dos Reis Junior F."/>
            <person name="Poole P.S."/>
            <person name="Venter S.N."/>
            <person name="James E.K."/>
        </authorList>
    </citation>
    <scope>NUCLEOTIDE SEQUENCE [LARGE SCALE GENOMIC DNA]</scope>
    <source>
        <strain evidence="2 3">GIMN1.004</strain>
    </source>
</reference>
<sequence length="175" mass="19241">MRKNKLTAEERRTSIFGLLLFMAAGGLILLCASTAGILQRPETADRCNTNAEGQIIPTRSADGVLQNVGDIYYSHRDGSDDVFIAACFPHRGGPDCHGPVEYVEGHTNEPVHVEFCGKTVTRLTISKNDLRFTPTTQEEFDAINAQGKRFDYIVLGIAVLLIAGSVIGFRRMRRA</sequence>
<dbReference type="OrthoDB" id="9132066at2"/>
<dbReference type="AlphaFoldDB" id="A0A2N7VHR7"/>
<evidence type="ECO:0000313" key="2">
    <source>
        <dbReference type="EMBL" id="PMS16692.1"/>
    </source>
</evidence>
<proteinExistence type="predicted"/>
<evidence type="ECO:0000313" key="3">
    <source>
        <dbReference type="Proteomes" id="UP000235616"/>
    </source>
</evidence>
<comment type="caution">
    <text evidence="2">The sequence shown here is derived from an EMBL/GenBank/DDBJ whole genome shotgun (WGS) entry which is preliminary data.</text>
</comment>
<dbReference type="RefSeq" id="WP_102647739.1">
    <property type="nucleotide sequence ID" value="NZ_PNYA01000023.1"/>
</dbReference>
<keyword evidence="3" id="KW-1185">Reference proteome</keyword>
<keyword evidence="1" id="KW-1133">Transmembrane helix</keyword>
<dbReference type="Proteomes" id="UP000235616">
    <property type="component" value="Unassembled WGS sequence"/>
</dbReference>
<protein>
    <submittedName>
        <fullName evidence="2">Uncharacterized protein</fullName>
    </submittedName>
</protein>
<keyword evidence="1" id="KW-0812">Transmembrane</keyword>
<feature type="transmembrane region" description="Helical" evidence="1">
    <location>
        <begin position="152"/>
        <end position="169"/>
    </location>
</feature>
<organism evidence="2 3">
    <name type="scientific">Trinickia dabaoshanensis</name>
    <dbReference type="NCBI Taxonomy" id="564714"/>
    <lineage>
        <taxon>Bacteria</taxon>
        <taxon>Pseudomonadati</taxon>
        <taxon>Pseudomonadota</taxon>
        <taxon>Betaproteobacteria</taxon>
        <taxon>Burkholderiales</taxon>
        <taxon>Burkholderiaceae</taxon>
        <taxon>Trinickia</taxon>
    </lineage>
</organism>